<dbReference type="AlphaFoldDB" id="A0AAU2K2Y7"/>
<protein>
    <recommendedName>
        <fullName evidence="2">HEAT repeat domain-containing protein</fullName>
    </recommendedName>
</protein>
<evidence type="ECO:0000313" key="1">
    <source>
        <dbReference type="EMBL" id="WTU78418.1"/>
    </source>
</evidence>
<evidence type="ECO:0008006" key="2">
    <source>
        <dbReference type="Google" id="ProtNLM"/>
    </source>
</evidence>
<organism evidence="1">
    <name type="scientific">Streptomyces sp. NBC_00049</name>
    <dbReference type="NCBI Taxonomy" id="2903617"/>
    <lineage>
        <taxon>Bacteria</taxon>
        <taxon>Bacillati</taxon>
        <taxon>Actinomycetota</taxon>
        <taxon>Actinomycetes</taxon>
        <taxon>Kitasatosporales</taxon>
        <taxon>Streptomycetaceae</taxon>
        <taxon>Streptomyces</taxon>
    </lineage>
</organism>
<gene>
    <name evidence="1" type="ORF">OG327_36785</name>
</gene>
<proteinExistence type="predicted"/>
<dbReference type="EMBL" id="CP108264">
    <property type="protein sequence ID" value="WTU78418.1"/>
    <property type="molecule type" value="Genomic_DNA"/>
</dbReference>
<name>A0AAU2K2Y7_9ACTN</name>
<reference evidence="1" key="1">
    <citation type="submission" date="2022-10" db="EMBL/GenBank/DDBJ databases">
        <title>The complete genomes of actinobacterial strains from the NBC collection.</title>
        <authorList>
            <person name="Joergensen T.S."/>
            <person name="Alvarez Arevalo M."/>
            <person name="Sterndorff E.B."/>
            <person name="Faurdal D."/>
            <person name="Vuksanovic O."/>
            <person name="Mourched A.-S."/>
            <person name="Charusanti P."/>
            <person name="Shaw S."/>
            <person name="Blin K."/>
            <person name="Weber T."/>
        </authorList>
    </citation>
    <scope>NUCLEOTIDE SEQUENCE</scope>
    <source>
        <strain evidence="1">NBC_00049</strain>
    </source>
</reference>
<accession>A0AAU2K2Y7</accession>
<sequence>MTSSLPTSECVFADELLLEGYGGPSALYVRDQARGVVRAVHAGAAIDPDDTDKLVDLLGDPQAFINEPTEPAHLRGDNRYDITKALLIHACRTDDPDLVRRLRQVAPPEVHRIDLRLPLSVPCLLALFDGLGQEELAVRHAAMYMVRNIHGHTDITPVLDTVISELASPEHGRGHHRVAPADNARWALLTYSHGTDDFDSLCEQVAAAIDPSAPTQNALRTLAALYAVTEQFDRVISLVGRASTRVAVIGGIRDAVCEIAGNLKFAGHLPKARYPFTEAITLAEGLATNAGHRKQVEDIRKRLNRLRPRNAEPGNPPSTT</sequence>